<dbReference type="InterPro" id="IPR045886">
    <property type="entry name" value="ThiF/MoeB/HesA"/>
</dbReference>
<organism evidence="2 3">
    <name type="scientific">Frisingicoccus caecimuris</name>
    <dbReference type="NCBI Taxonomy" id="1796636"/>
    <lineage>
        <taxon>Bacteria</taxon>
        <taxon>Bacillati</taxon>
        <taxon>Bacillota</taxon>
        <taxon>Clostridia</taxon>
        <taxon>Lachnospirales</taxon>
        <taxon>Lachnospiraceae</taxon>
        <taxon>Frisingicoccus</taxon>
    </lineage>
</organism>
<keyword evidence="2" id="KW-0808">Transferase</keyword>
<feature type="domain" description="THIF-type NAD/FAD binding fold" evidence="1">
    <location>
        <begin position="25"/>
        <end position="234"/>
    </location>
</feature>
<evidence type="ECO:0000313" key="3">
    <source>
        <dbReference type="Proteomes" id="UP000295711"/>
    </source>
</evidence>
<accession>A0A4R2LEM9</accession>
<name>A0A4R2LEM9_9FIRM</name>
<reference evidence="2 3" key="1">
    <citation type="submission" date="2019-03" db="EMBL/GenBank/DDBJ databases">
        <title>Genomic Encyclopedia of Type Strains, Phase IV (KMG-IV): sequencing the most valuable type-strain genomes for metagenomic binning, comparative biology and taxonomic classification.</title>
        <authorList>
            <person name="Goeker M."/>
        </authorList>
    </citation>
    <scope>NUCLEOTIDE SEQUENCE [LARGE SCALE GENOMIC DNA]</scope>
    <source>
        <strain evidence="2 3">DSM 28559</strain>
    </source>
</reference>
<dbReference type="InterPro" id="IPR035985">
    <property type="entry name" value="Ubiquitin-activating_enz"/>
</dbReference>
<dbReference type="SUPFAM" id="SSF69572">
    <property type="entry name" value="Activating enzymes of the ubiquitin-like proteins"/>
    <property type="match status" value="1"/>
</dbReference>
<dbReference type="GO" id="GO:0061503">
    <property type="term" value="F:tRNA threonylcarbamoyladenosine dehydratase"/>
    <property type="evidence" value="ECO:0007669"/>
    <property type="project" value="TreeGrafter"/>
</dbReference>
<evidence type="ECO:0000313" key="2">
    <source>
        <dbReference type="EMBL" id="TCO86572.1"/>
    </source>
</evidence>
<protein>
    <submittedName>
        <fullName evidence="2">Molybdopterin/thiamine biosynthesis adenylyltransferase</fullName>
    </submittedName>
</protein>
<dbReference type="AlphaFoldDB" id="A0A4R2LEM9"/>
<dbReference type="Proteomes" id="UP000295711">
    <property type="component" value="Unassembled WGS sequence"/>
</dbReference>
<gene>
    <name evidence="2" type="ORF">EV212_101365</name>
</gene>
<keyword evidence="3" id="KW-1185">Reference proteome</keyword>
<dbReference type="EMBL" id="SLXA01000001">
    <property type="protein sequence ID" value="TCO86572.1"/>
    <property type="molecule type" value="Genomic_DNA"/>
</dbReference>
<comment type="caution">
    <text evidence="2">The sequence shown here is derived from an EMBL/GenBank/DDBJ whole genome shotgun (WGS) entry which is preliminary data.</text>
</comment>
<dbReference type="GO" id="GO:0008641">
    <property type="term" value="F:ubiquitin-like modifier activating enzyme activity"/>
    <property type="evidence" value="ECO:0007669"/>
    <property type="project" value="InterPro"/>
</dbReference>
<dbReference type="PANTHER" id="PTHR43267">
    <property type="entry name" value="TRNA THREONYLCARBAMOYLADENOSINE DEHYDRATASE"/>
    <property type="match status" value="1"/>
</dbReference>
<dbReference type="Gene3D" id="3.40.50.720">
    <property type="entry name" value="NAD(P)-binding Rossmann-like Domain"/>
    <property type="match status" value="1"/>
</dbReference>
<dbReference type="GO" id="GO:0061504">
    <property type="term" value="P:cyclic threonylcarbamoyladenosine biosynthetic process"/>
    <property type="evidence" value="ECO:0007669"/>
    <property type="project" value="TreeGrafter"/>
</dbReference>
<sequence length="238" mass="26937">MKNVDRFVLFDWYRNGDEVLFEKNMDFFTLPQAGQIRQTKVAIIGVGALGQMVAHQLVRSGFEQLILVDKDVLEYSNFNRQLYATDSTVGRSKVEVLKAGLLDIHPQIDITTYETFLNGNNGKELVSEADIVVDCVDDMETKVYLEKLMDELNIPLVHGAVEGWYGQVTTIFPGDRVLEQLYMHRKEQKVTALMPTVSAVAALQVGEVIKFATGSRELLHRKVLFVDMLNSDFSWVAM</sequence>
<dbReference type="CDD" id="cd00757">
    <property type="entry name" value="ThiF_MoeB_HesA_family"/>
    <property type="match status" value="1"/>
</dbReference>
<dbReference type="PANTHER" id="PTHR43267:SF1">
    <property type="entry name" value="TRNA THREONYLCARBAMOYLADENOSINE DEHYDRATASE"/>
    <property type="match status" value="1"/>
</dbReference>
<dbReference type="InterPro" id="IPR000594">
    <property type="entry name" value="ThiF_NAD_FAD-bd"/>
</dbReference>
<proteinExistence type="predicted"/>
<keyword evidence="2" id="KW-0548">Nucleotidyltransferase</keyword>
<dbReference type="Pfam" id="PF00899">
    <property type="entry name" value="ThiF"/>
    <property type="match status" value="1"/>
</dbReference>
<evidence type="ECO:0000259" key="1">
    <source>
        <dbReference type="Pfam" id="PF00899"/>
    </source>
</evidence>
<dbReference type="GO" id="GO:0016779">
    <property type="term" value="F:nucleotidyltransferase activity"/>
    <property type="evidence" value="ECO:0007669"/>
    <property type="project" value="UniProtKB-KW"/>
</dbReference>